<feature type="compositionally biased region" description="Polar residues" evidence="1">
    <location>
        <begin position="595"/>
        <end position="606"/>
    </location>
</feature>
<evidence type="ECO:0000313" key="4">
    <source>
        <dbReference type="Proteomes" id="UP001152795"/>
    </source>
</evidence>
<feature type="compositionally biased region" description="Basic and acidic residues" evidence="1">
    <location>
        <begin position="670"/>
        <end position="694"/>
    </location>
</feature>
<evidence type="ECO:0000313" key="3">
    <source>
        <dbReference type="EMBL" id="CAB4008884.1"/>
    </source>
</evidence>
<accession>A0A6S7HTM1</accession>
<dbReference type="Pfam" id="PF03372">
    <property type="entry name" value="Exo_endo_phos"/>
    <property type="match status" value="1"/>
</dbReference>
<name>A0A6S7HTM1_PARCT</name>
<evidence type="ECO:0000259" key="2">
    <source>
        <dbReference type="Pfam" id="PF03372"/>
    </source>
</evidence>
<dbReference type="InterPro" id="IPR050410">
    <property type="entry name" value="CCR4/nocturin_mRNA_transcr"/>
</dbReference>
<feature type="compositionally biased region" description="Basic and acidic residues" evidence="1">
    <location>
        <begin position="702"/>
        <end position="728"/>
    </location>
</feature>
<dbReference type="InterPro" id="IPR036691">
    <property type="entry name" value="Endo/exonu/phosph_ase_sf"/>
</dbReference>
<dbReference type="OrthoDB" id="10253982at2759"/>
<dbReference type="PANTHER" id="PTHR12121">
    <property type="entry name" value="CARBON CATABOLITE REPRESSOR PROTEIN 4"/>
    <property type="match status" value="1"/>
</dbReference>
<gene>
    <name evidence="3" type="ORF">PACLA_8A046525</name>
</gene>
<feature type="region of interest" description="Disordered" evidence="1">
    <location>
        <begin position="457"/>
        <end position="508"/>
    </location>
</feature>
<comment type="caution">
    <text evidence="3">The sequence shown here is derived from an EMBL/GenBank/DDBJ whole genome shotgun (WGS) entry which is preliminary data.</text>
</comment>
<dbReference type="EMBL" id="CACRXK020006261">
    <property type="protein sequence ID" value="CAB4008884.1"/>
    <property type="molecule type" value="Genomic_DNA"/>
</dbReference>
<organism evidence="3 4">
    <name type="scientific">Paramuricea clavata</name>
    <name type="common">Red gorgonian</name>
    <name type="synonym">Violescent sea-whip</name>
    <dbReference type="NCBI Taxonomy" id="317549"/>
    <lineage>
        <taxon>Eukaryota</taxon>
        <taxon>Metazoa</taxon>
        <taxon>Cnidaria</taxon>
        <taxon>Anthozoa</taxon>
        <taxon>Octocorallia</taxon>
        <taxon>Malacalcyonacea</taxon>
        <taxon>Plexauridae</taxon>
        <taxon>Paramuricea</taxon>
    </lineage>
</organism>
<reference evidence="3" key="1">
    <citation type="submission" date="2020-04" db="EMBL/GenBank/DDBJ databases">
        <authorList>
            <person name="Alioto T."/>
            <person name="Alioto T."/>
            <person name="Gomez Garrido J."/>
        </authorList>
    </citation>
    <scope>NUCLEOTIDE SEQUENCE</scope>
    <source>
        <strain evidence="3">A484AB</strain>
    </source>
</reference>
<feature type="region of interest" description="Disordered" evidence="1">
    <location>
        <begin position="534"/>
        <end position="779"/>
    </location>
</feature>
<dbReference type="AlphaFoldDB" id="A0A6S7HTM1"/>
<feature type="compositionally biased region" description="Polar residues" evidence="1">
    <location>
        <begin position="616"/>
        <end position="667"/>
    </location>
</feature>
<feature type="compositionally biased region" description="Polar residues" evidence="1">
    <location>
        <begin position="744"/>
        <end position="779"/>
    </location>
</feature>
<dbReference type="Proteomes" id="UP001152795">
    <property type="component" value="Unassembled WGS sequence"/>
</dbReference>
<keyword evidence="4" id="KW-1185">Reference proteome</keyword>
<protein>
    <recommendedName>
        <fullName evidence="2">Endonuclease/exonuclease/phosphatase domain-containing protein</fullName>
    </recommendedName>
</protein>
<proteinExistence type="predicted"/>
<feature type="compositionally biased region" description="Basic and acidic residues" evidence="1">
    <location>
        <begin position="534"/>
        <end position="547"/>
    </location>
</feature>
<dbReference type="SUPFAM" id="SSF56219">
    <property type="entry name" value="DNase I-like"/>
    <property type="match status" value="1"/>
</dbReference>
<feature type="compositionally biased region" description="Basic and acidic residues" evidence="1">
    <location>
        <begin position="555"/>
        <end position="594"/>
    </location>
</feature>
<dbReference type="PANTHER" id="PTHR12121:SF34">
    <property type="entry name" value="PROTEIN ANGEL"/>
    <property type="match status" value="1"/>
</dbReference>
<dbReference type="GO" id="GO:0000175">
    <property type="term" value="F:3'-5'-RNA exonuclease activity"/>
    <property type="evidence" value="ECO:0007669"/>
    <property type="project" value="TreeGrafter"/>
</dbReference>
<sequence>MKRTRSQRNQHSSPPHVARNTTTPLIRNQTLFRNHSESVDNAIIRNNNLQLSFGEDQINSESQLSFEASGGQFRPHSVGLNQHRSAWPAAMNGFAFGGQQFISCPRFFQQSFRSAFNYYTRSNSQRVPRTTRQFQETQRHWNAGFTQQRNRMHTSTISTSEINNTGPKANGYSNKRKDFMRRKWQALPEAEQCRPNEFSFSLVTYNMLSDSLLYENMYLYQDCNNDYLSWGYRKEKLLAELLGYEAEILCLQEVDANHYENWFLPKLHEAGYMGLFVQRTGGKPDGCAIFYRHAKFTLVNHKLVRYYTPKVQILDKDNVGIVLLLKANTPDQAESPFICVANTHLLFNKKRGDIKLAQLAYLFAEINELAVLSQDDHGKTHCPVILCGDLNSLPYSPLYHFLINGQLDYSARSPAVISGQLAPSEARRGPSSRQIRTPLLPSEFGVTADCQWRKEQETKSEGSCAHIQDRDIQDSERDTERQRKPEERSNPSDRCKSMSSIQADPYRNETLKHVDSNISDFRLTTNTNRYVETNEMKGLKIHRDSKEQPNPGQDEWNKGLGEREVRIQHTSQKDGFNRDRKSDRNTEPNRHSECSRVTGSNRYTEQPQRRRDHMGSCSQGSSTIDLTRESPSPSNRGSSTVDLTRESPSPSNRGSSTVDLTRESPSPRNRVAEPSRDSKSNRLGESKFFKDAKSNPDWTVGKSERNSEFIDLTRDTESPRPRNSRAPEENGTGISNRDPDLNRSSESSGHTSRAGQQHSHTSLPAASSEMQTEETNYNKNGTISIPWQFKSVYTHRFRDGTPEVTTCHSKACCNVDYIFYTAGIRDRRDTKHREYVQTGQLTLLGRLELMGKTDFNTMRLLPNHIFPSDHLSLQARFKLT</sequence>
<dbReference type="InterPro" id="IPR005135">
    <property type="entry name" value="Endo/exonuclease/phosphatase"/>
</dbReference>
<dbReference type="Gene3D" id="3.60.10.10">
    <property type="entry name" value="Endonuclease/exonuclease/phosphatase"/>
    <property type="match status" value="2"/>
</dbReference>
<feature type="domain" description="Endonuclease/exonuclease/phosphatase" evidence="2">
    <location>
        <begin position="203"/>
        <end position="423"/>
    </location>
</feature>
<feature type="region of interest" description="Disordered" evidence="1">
    <location>
        <begin position="1"/>
        <end position="23"/>
    </location>
</feature>
<evidence type="ECO:0000256" key="1">
    <source>
        <dbReference type="SAM" id="MobiDB-lite"/>
    </source>
</evidence>
<feature type="compositionally biased region" description="Basic and acidic residues" evidence="1">
    <location>
        <begin position="467"/>
        <end position="496"/>
    </location>
</feature>
<feature type="compositionally biased region" description="Polar residues" evidence="1">
    <location>
        <begin position="9"/>
        <end position="23"/>
    </location>
</feature>